<accession>A0A075AHP2</accession>
<organism evidence="1 2">
    <name type="scientific">Opisthorchis viverrini</name>
    <name type="common">Southeast Asian liver fluke</name>
    <dbReference type="NCBI Taxonomy" id="6198"/>
    <lineage>
        <taxon>Eukaryota</taxon>
        <taxon>Metazoa</taxon>
        <taxon>Spiralia</taxon>
        <taxon>Lophotrochozoa</taxon>
        <taxon>Platyhelminthes</taxon>
        <taxon>Trematoda</taxon>
        <taxon>Digenea</taxon>
        <taxon>Opisthorchiida</taxon>
        <taxon>Opisthorchiata</taxon>
        <taxon>Opisthorchiidae</taxon>
        <taxon>Opisthorchis</taxon>
    </lineage>
</organism>
<dbReference type="AlphaFoldDB" id="A0A075AHP2"/>
<evidence type="ECO:0000313" key="1">
    <source>
        <dbReference type="EMBL" id="KER30229.1"/>
    </source>
</evidence>
<protein>
    <submittedName>
        <fullName evidence="1">Uncharacterized protein</fullName>
    </submittedName>
</protein>
<dbReference type="KEGG" id="ovi:T265_03287"/>
<dbReference type="Proteomes" id="UP000054324">
    <property type="component" value="Unassembled WGS sequence"/>
</dbReference>
<reference evidence="1 2" key="1">
    <citation type="submission" date="2013-11" db="EMBL/GenBank/DDBJ databases">
        <title>Opisthorchis viverrini - life in the bile duct.</title>
        <authorList>
            <person name="Young N.D."/>
            <person name="Nagarajan N."/>
            <person name="Lin S.J."/>
            <person name="Korhonen P.K."/>
            <person name="Jex A.R."/>
            <person name="Hall R.S."/>
            <person name="Safavi-Hemami H."/>
            <person name="Kaewkong W."/>
            <person name="Bertrand D."/>
            <person name="Gao S."/>
            <person name="Seet Q."/>
            <person name="Wongkham S."/>
            <person name="Teh B.T."/>
            <person name="Wongkham C."/>
            <person name="Intapan P.M."/>
            <person name="Maleewong W."/>
            <person name="Yang X."/>
            <person name="Hu M."/>
            <person name="Wang Z."/>
            <person name="Hofmann A."/>
            <person name="Sternberg P.W."/>
            <person name="Tan P."/>
            <person name="Wang J."/>
            <person name="Gasser R.B."/>
        </authorList>
    </citation>
    <scope>NUCLEOTIDE SEQUENCE [LARGE SCALE GENOMIC DNA]</scope>
</reference>
<gene>
    <name evidence="1" type="ORF">T265_03287</name>
</gene>
<dbReference type="EMBL" id="KL596664">
    <property type="protein sequence ID" value="KER30229.1"/>
    <property type="molecule type" value="Genomic_DNA"/>
</dbReference>
<dbReference type="GeneID" id="20317474"/>
<keyword evidence="2" id="KW-1185">Reference proteome</keyword>
<proteinExistence type="predicted"/>
<sequence>MDREASTIKTLRCGISAHEILGSTVGMEPSVTVRSCIGIIASTRYFSSPKIVNKQNWKWSNRAVRGARVLKLLPSVRGYSIYGQIEYDFVSKAWFYVAMSRFPVIESVATGTNVHMAHVLPSVRGYSIYGQIEYDFVSKAWFYVAMSRFPVIESVATGTNVHMAHVDGDSFDKTKKKKFLKSGRFTTETDFLHYAVNGDTHYCTSKMDSR</sequence>
<evidence type="ECO:0000313" key="2">
    <source>
        <dbReference type="Proteomes" id="UP000054324"/>
    </source>
</evidence>
<dbReference type="CTD" id="20317474"/>
<name>A0A075AHP2_OPIVI</name>
<dbReference type="RefSeq" id="XP_009165997.1">
    <property type="nucleotide sequence ID" value="XM_009167733.1"/>
</dbReference>